<reference evidence="2 3" key="1">
    <citation type="journal article" date="2014" name="BMC Genomics">
        <title>Architecture and functions of a multipartite genome of the methylotrophic bacterium Paracoccus aminophilus JCM 7686, containing primary and secondary chromids.</title>
        <authorList>
            <person name="Dziewit L."/>
            <person name="Czarnecki J."/>
            <person name="Wibberg D."/>
            <person name="Radlinska M."/>
            <person name="Mrozek P."/>
            <person name="Szymczak M."/>
            <person name="Schluter A."/>
            <person name="Puhler A."/>
            <person name="Bartosik D."/>
        </authorList>
    </citation>
    <scope>NUCLEOTIDE SEQUENCE [LARGE SCALE GENOMIC DNA]</scope>
    <source>
        <strain evidence="2">JCM 7686</strain>
    </source>
</reference>
<feature type="domain" description="A-factor biosynthesis hotdog" evidence="1">
    <location>
        <begin position="153"/>
        <end position="263"/>
    </location>
</feature>
<evidence type="ECO:0000259" key="1">
    <source>
        <dbReference type="Pfam" id="PF03756"/>
    </source>
</evidence>
<name>S5XUE2_PARAH</name>
<accession>S5XUE2</accession>
<dbReference type="KEGG" id="pami:JCM7686_1726"/>
<dbReference type="HOGENOM" id="CLU_683087_0_0_5"/>
<dbReference type="PATRIC" id="fig|1367847.3.peg.1709"/>
<keyword evidence="3" id="KW-1185">Reference proteome</keyword>
<gene>
    <name evidence="2" type="ORF">JCM7686_1726</name>
</gene>
<dbReference type="Pfam" id="PF03756">
    <property type="entry name" value="AfsA"/>
    <property type="match status" value="1"/>
</dbReference>
<protein>
    <recommendedName>
        <fullName evidence="1">A-factor biosynthesis hotdog domain-containing protein</fullName>
    </recommendedName>
</protein>
<sequence>MIAFHHLPVDANLVHKDNLDDVLISNQRTELPTWLSIEDLDADILSKDDRDLLLQYYTRATEADGLHYGHGAHLLRRSVPQILPLDVAEQPDFEFVTDHYKVTPEHLVLHSKYLPEEQEAQLAAHFLPVMLQLEDTERVTLTRLTAHVQSNEKPNRYYFNMINDLRNYFFYRKHHEHVPGLMLVEAARQAVYAQYYNTGIHQRGEVTLTMSELNCKFESYVESNYPVSLCVETIAEDGEARVSGQMRRQVRFYQNGRRVAVIDAAGIPIKLKLFNRLRVVRPNPEHWFVPVKGFASSAVFFSPDGKRVEGKLKRVARNAMEISFDRVPPLESPLNFVLAIDGIGYVDGSVRLDELREEGKNLLCRFSVESLTAEAERRWLEAIKTFSHIAPRLGAH</sequence>
<dbReference type="STRING" id="1367847.JCM7686_1726"/>
<organism evidence="2 3">
    <name type="scientific">Paracoccus aminophilus JCM 7686</name>
    <dbReference type="NCBI Taxonomy" id="1367847"/>
    <lineage>
        <taxon>Bacteria</taxon>
        <taxon>Pseudomonadati</taxon>
        <taxon>Pseudomonadota</taxon>
        <taxon>Alphaproteobacteria</taxon>
        <taxon>Rhodobacterales</taxon>
        <taxon>Paracoccaceae</taxon>
        <taxon>Paracoccus</taxon>
    </lineage>
</organism>
<dbReference type="EMBL" id="CP006650">
    <property type="protein sequence ID" value="AGT08827.1"/>
    <property type="molecule type" value="Genomic_DNA"/>
</dbReference>
<dbReference type="AlphaFoldDB" id="S5XUE2"/>
<dbReference type="RefSeq" id="WP_020950465.1">
    <property type="nucleotide sequence ID" value="NC_022041.1"/>
</dbReference>
<evidence type="ECO:0000313" key="3">
    <source>
        <dbReference type="Proteomes" id="UP000015480"/>
    </source>
</evidence>
<evidence type="ECO:0000313" key="2">
    <source>
        <dbReference type="EMBL" id="AGT08827.1"/>
    </source>
</evidence>
<dbReference type="OrthoDB" id="594159at2"/>
<proteinExistence type="predicted"/>
<dbReference type="InterPro" id="IPR005509">
    <property type="entry name" value="AfsA_hotdog_dom"/>
</dbReference>
<dbReference type="Proteomes" id="UP000015480">
    <property type="component" value="Chromosome"/>
</dbReference>